<protein>
    <submittedName>
        <fullName evidence="1">Uncharacterized protein</fullName>
    </submittedName>
</protein>
<evidence type="ECO:0000313" key="2">
    <source>
        <dbReference type="Proteomes" id="UP000627934"/>
    </source>
</evidence>
<organism evidence="1 2">
    <name type="scientific">Lasiodiplodia theobromae</name>
    <dbReference type="NCBI Taxonomy" id="45133"/>
    <lineage>
        <taxon>Eukaryota</taxon>
        <taxon>Fungi</taxon>
        <taxon>Dikarya</taxon>
        <taxon>Ascomycota</taxon>
        <taxon>Pezizomycotina</taxon>
        <taxon>Dothideomycetes</taxon>
        <taxon>Dothideomycetes incertae sedis</taxon>
        <taxon>Botryosphaeriales</taxon>
        <taxon>Botryosphaeriaceae</taxon>
        <taxon>Lasiodiplodia</taxon>
    </lineage>
</organism>
<reference evidence="1" key="2">
    <citation type="journal article" date="2018" name="DNA Res.">
        <title>Comparative genome and transcriptome analyses reveal adaptations to opportunistic infections in woody plant degrading pathogens of Botryosphaeriaceae.</title>
        <authorList>
            <person name="Yan J.Y."/>
            <person name="Zhao W.S."/>
            <person name="Chen Z."/>
            <person name="Xing Q.K."/>
            <person name="Zhang W."/>
            <person name="Chethana K.W.T."/>
            <person name="Xue M.F."/>
            <person name="Xu J.P."/>
            <person name="Phillips A.J.L."/>
            <person name="Wang Y."/>
            <person name="Liu J.H."/>
            <person name="Liu M."/>
            <person name="Zhou Y."/>
            <person name="Jayawardena R.S."/>
            <person name="Manawasinghe I.S."/>
            <person name="Huang J.B."/>
            <person name="Qiao G.H."/>
            <person name="Fu C.Y."/>
            <person name="Guo F.F."/>
            <person name="Dissanayake A.J."/>
            <person name="Peng Y.L."/>
            <person name="Hyde K.D."/>
            <person name="Li X.H."/>
        </authorList>
    </citation>
    <scope>NUCLEOTIDE SEQUENCE</scope>
    <source>
        <strain evidence="1">CSS-01s</strain>
    </source>
</reference>
<comment type="caution">
    <text evidence="1">The sequence shown here is derived from an EMBL/GenBank/DDBJ whole genome shotgun (WGS) entry which is preliminary data.</text>
</comment>
<name>A0A8H7IS34_9PEZI</name>
<dbReference type="AlphaFoldDB" id="A0A8H7IS34"/>
<accession>A0A8H7IS34</accession>
<reference evidence="1" key="1">
    <citation type="submission" date="2016-08" db="EMBL/GenBank/DDBJ databases">
        <authorList>
            <person name="Yan J."/>
        </authorList>
    </citation>
    <scope>NUCLEOTIDE SEQUENCE</scope>
    <source>
        <strain evidence="1">CSS-01s</strain>
    </source>
</reference>
<dbReference type="EMBL" id="MDYX01000041">
    <property type="protein sequence ID" value="KAF9630619.1"/>
    <property type="molecule type" value="Genomic_DNA"/>
</dbReference>
<sequence length="334" mass="38366">MLEHWELPLSLTFVQAPVRKGDWSKESPAWLNLVGDSLPRLRSVTSFSVDDELVVWPSSLMTIVESLTHLTNAKLILNDEIEDPELRRRWREDLGHGISQISITCRDFYARFTDRSHGFEEPPAVAPGGPDTFCINLRTLSTHLRHLHLEQARISAALFWPGADEKNQASLPSWPHLETLLIQLEPVDSYGRFYANPSPEEVACNASHNELRPWDPIENVCRAVPRPEHSQYPLLAVAGRAAQRMPRLTQLTIQREDDTGFAAKLELYENHVHGGKRKDGRLRWSWYITPAMRLADDVLEAWGLQWNEVEIWEEEGDREEDNGSWTAEALMPWR</sequence>
<proteinExistence type="predicted"/>
<gene>
    <name evidence="1" type="ORF">BFW01_g1181</name>
</gene>
<evidence type="ECO:0000313" key="1">
    <source>
        <dbReference type="EMBL" id="KAF9630619.1"/>
    </source>
</evidence>
<dbReference type="Proteomes" id="UP000627934">
    <property type="component" value="Unassembled WGS sequence"/>
</dbReference>